<accession>A0ACB9U7A7</accession>
<name>A0ACB9U7A7_9CETA</name>
<reference evidence="1" key="1">
    <citation type="submission" date="2022-03" db="EMBL/GenBank/DDBJ databases">
        <title>Genomic analyses of argali, domestic sheep and their hybrids provide insights into chromosomal evolution, heterosis and genetic basis of agronomic traits.</title>
        <authorList>
            <person name="Li M."/>
        </authorList>
    </citation>
    <scope>NUCLEOTIDE SEQUENCE</scope>
    <source>
        <strain evidence="1">F1 hybrid</strain>
    </source>
</reference>
<gene>
    <name evidence="1" type="ORF">MJG53_021168</name>
</gene>
<evidence type="ECO:0000313" key="2">
    <source>
        <dbReference type="Proteomes" id="UP001057279"/>
    </source>
</evidence>
<dbReference type="EMBL" id="CM043048">
    <property type="protein sequence ID" value="KAI4559927.1"/>
    <property type="molecule type" value="Genomic_DNA"/>
</dbReference>
<protein>
    <submittedName>
        <fullName evidence="1">Uncharacterized protein</fullName>
    </submittedName>
</protein>
<dbReference type="Proteomes" id="UP001057279">
    <property type="component" value="Linkage Group LG23"/>
</dbReference>
<sequence>MNENCTIALPGEEGRTPRCQLDLGDLSSGGNCLGSGGPLTQASHPSECGKASRPGAWPWEAQVMVPGSRPCYGALVSESWVLAPASCFPGSARPPSDLDYWRVQLPSRPRAEQVARLVPHENASWDDASNLALLQLRAPVNLSAAPRPVCLPHPEHYFLPGSRCRLARWGRGEPAPGASSLLEAQLLGAWWCHCLYGRQGASVPPPGEPPQALCPAYQEEEMEGSCWNYSHWSLLCREEGTWFLAGIRDLPSDCLRPRVFYPLQTHGPWISHVTRGAYLEDQLAWDWGPEGEETEAQTCPPHTENGACGLRPEPAPMGVLWPWLAEVHVAGERVCAGILVAPGWVLAATHCVLRPGSTTVPYIEVYLGRAGASPLPQSHQVSRLVISIRLPRHLGLRPPLALLELSSRVEPSPSALPICLYPGGTPLGASCWVLGWKDPQDRVPVAAAVSILTPRLCHCLYQGLLPPGTLCVLYAEGQEDRCEVQGLGILARSGQRLCWAAGRQGESRVGLRRCWVSDRKMQCFLTGPRERPGAKMPEDGEEQWFGGSWVLVGMAVRGSRELFAATGPEEAWISQTVGEAPFLPASSFPHWLPEGSDLCPPDMARASGSPRAALFLMLLTPLIQG</sequence>
<proteinExistence type="predicted"/>
<keyword evidence="2" id="KW-1185">Reference proteome</keyword>
<comment type="caution">
    <text evidence="1">The sequence shown here is derived from an EMBL/GenBank/DDBJ whole genome shotgun (WGS) entry which is preliminary data.</text>
</comment>
<evidence type="ECO:0000313" key="1">
    <source>
        <dbReference type="EMBL" id="KAI4559927.1"/>
    </source>
</evidence>
<organism evidence="1 2">
    <name type="scientific">Ovis ammon polii x Ovis aries</name>
    <dbReference type="NCBI Taxonomy" id="2918886"/>
    <lineage>
        <taxon>Eukaryota</taxon>
        <taxon>Metazoa</taxon>
        <taxon>Chordata</taxon>
        <taxon>Craniata</taxon>
        <taxon>Vertebrata</taxon>
        <taxon>Euteleostomi</taxon>
        <taxon>Mammalia</taxon>
        <taxon>Eutheria</taxon>
        <taxon>Laurasiatheria</taxon>
        <taxon>Artiodactyla</taxon>
        <taxon>Ruminantia</taxon>
        <taxon>Pecora</taxon>
        <taxon>Bovidae</taxon>
        <taxon>Caprinae</taxon>
        <taxon>Ovis</taxon>
    </lineage>
</organism>